<proteinExistence type="predicted"/>
<dbReference type="Gene3D" id="3.20.20.10">
    <property type="entry name" value="Alanine racemase"/>
    <property type="match status" value="1"/>
</dbReference>
<evidence type="ECO:0000313" key="2">
    <source>
        <dbReference type="Proteomes" id="UP000637757"/>
    </source>
</evidence>
<dbReference type="InterPro" id="IPR029066">
    <property type="entry name" value="PLP-binding_barrel"/>
</dbReference>
<accession>A0A931AXS2</accession>
<name>A0A931AXS2_9ENTE</name>
<dbReference type="EMBL" id="JADAKE010000004">
    <property type="protein sequence ID" value="MBF8807294.1"/>
    <property type="molecule type" value="Genomic_DNA"/>
</dbReference>
<evidence type="ECO:0000313" key="1">
    <source>
        <dbReference type="EMBL" id="MBF8807294.1"/>
    </source>
</evidence>
<sequence>MNTPYFMVDEKKLDNNITYLKQTLAKYFSNFDISYSFKTNSLPWVIRKMKECHIGAEVV</sequence>
<dbReference type="AlphaFoldDB" id="A0A931AXS2"/>
<reference evidence="1" key="1">
    <citation type="submission" date="2020-09" db="EMBL/GenBank/DDBJ databases">
        <title>Genomic insights into the novelty and pathogenicity of a unique biofilm-forming Enterococcus sp. bacteria (Enterococcus lacertideformus) identified in reptiles.</title>
        <authorList>
            <person name="Agius J.E."/>
            <person name="Phalen D.N."/>
            <person name="Rose K."/>
            <person name="Eden J.-S."/>
        </authorList>
    </citation>
    <scope>NUCLEOTIDE SEQUENCE</scope>
    <source>
        <strain evidence="1">PHRS 0518</strain>
    </source>
</reference>
<dbReference type="SUPFAM" id="SSF51419">
    <property type="entry name" value="PLP-binding barrel"/>
    <property type="match status" value="1"/>
</dbReference>
<comment type="caution">
    <text evidence="1">The sequence shown here is derived from an EMBL/GenBank/DDBJ whole genome shotgun (WGS) entry which is preliminary data.</text>
</comment>
<gene>
    <name evidence="1" type="ORF">IC227_01310</name>
</gene>
<keyword evidence="2" id="KW-1185">Reference proteome</keyword>
<organism evidence="1 2">
    <name type="scientific">Enterococcus lacertideformus</name>
    <dbReference type="NCBI Taxonomy" id="2771493"/>
    <lineage>
        <taxon>Bacteria</taxon>
        <taxon>Bacillati</taxon>
        <taxon>Bacillota</taxon>
        <taxon>Bacilli</taxon>
        <taxon>Lactobacillales</taxon>
        <taxon>Enterococcaceae</taxon>
        <taxon>Enterococcus</taxon>
    </lineage>
</organism>
<dbReference type="Proteomes" id="UP000637757">
    <property type="component" value="Unassembled WGS sequence"/>
</dbReference>
<protein>
    <submittedName>
        <fullName evidence="1">Uncharacterized protein</fullName>
    </submittedName>
</protein>